<dbReference type="InterPro" id="IPR012020">
    <property type="entry name" value="ABHD4"/>
</dbReference>
<dbReference type="EMBL" id="JXJN01011282">
    <property type="status" value="NOT_ANNOTATED_CDS"/>
    <property type="molecule type" value="Genomic_DNA"/>
</dbReference>
<evidence type="ECO:0000256" key="3">
    <source>
        <dbReference type="ARBA" id="ARBA00022801"/>
    </source>
</evidence>
<evidence type="ECO:0000256" key="4">
    <source>
        <dbReference type="PIRSR" id="PIRSR005211-1"/>
    </source>
</evidence>
<dbReference type="InterPro" id="IPR029058">
    <property type="entry name" value="AB_hydrolase_fold"/>
</dbReference>
<keyword evidence="2" id="KW-0719">Serine esterase</keyword>
<dbReference type="AlphaFoldDB" id="A0A1B0BB23"/>
<dbReference type="PIRSF" id="PIRSF005211">
    <property type="entry name" value="Ab_hydro_YheT"/>
    <property type="match status" value="1"/>
</dbReference>
<dbReference type="InterPro" id="IPR000073">
    <property type="entry name" value="AB_hydrolase_1"/>
</dbReference>
<name>A0A1B0BB23_9MUSC</name>
<keyword evidence="3" id="KW-0378">Hydrolase</keyword>
<reference evidence="7" key="2">
    <citation type="submission" date="2020-05" db="UniProtKB">
        <authorList>
            <consortium name="EnsemblMetazoa"/>
        </authorList>
    </citation>
    <scope>IDENTIFICATION</scope>
    <source>
        <strain evidence="7">IAEA</strain>
    </source>
</reference>
<feature type="transmembrane region" description="Helical" evidence="5">
    <location>
        <begin position="12"/>
        <end position="31"/>
    </location>
</feature>
<dbReference type="PANTHER" id="PTHR10794:SF63">
    <property type="entry name" value="ALPHA_BETA HYDROLASE 1, ISOFORM A"/>
    <property type="match status" value="1"/>
</dbReference>
<dbReference type="Gene3D" id="3.40.50.1820">
    <property type="entry name" value="alpha/beta hydrolase"/>
    <property type="match status" value="1"/>
</dbReference>
<accession>A0A1B0BB23</accession>
<dbReference type="STRING" id="67801.A0A1B0BB23"/>
<feature type="active site" description="Charge relay system" evidence="4">
    <location>
        <position position="349"/>
    </location>
</feature>
<proteinExistence type="inferred from homology"/>
<keyword evidence="8" id="KW-1185">Reference proteome</keyword>
<dbReference type="PROSITE" id="PS01133">
    <property type="entry name" value="UPF0017"/>
    <property type="match status" value="1"/>
</dbReference>
<sequence>MFDVILKCFTKLPSWHSIGLVIVAYVIYYFIQVVKRPILACSDGAFKQFLYSNIPTLEMKYWPTFWCFESRAQTVFASIIRSKNIPNVKYRREILTLSDGGEVALDWMEENCDGESPCIIILPGLTGESQAEYIKCLVYAANNVGLRVVVFNNRGLGGLTLKTPRLYCASNCEDLSEVVRHVSDIVPRKKLGAAGISMGGLILGNYLARKKDEARDHLAAAKIISVPWDVHKGLLFTKNCKEKEENISMILSCRILGTASIEKPILNNLLGRHLANSLCKTLSRCDIFKDTDVDMERIKMCKTIKEFDALFTSKQFGYAHVDDYYSDATLHNKLDNICVPLLCLSAADDPFQPLDAIPIKAAERSTHVAIVVTARGGHIGFLEGWWPSSKEQYMGRLFAEYFTNALLEKTEEFQKITQDLYAAFVNKHHLPSSSKQQTEFSF</sequence>
<evidence type="ECO:0000313" key="8">
    <source>
        <dbReference type="Proteomes" id="UP000092460"/>
    </source>
</evidence>
<dbReference type="InterPro" id="IPR000952">
    <property type="entry name" value="AB_hydrolase_4_CS"/>
</dbReference>
<dbReference type="GO" id="GO:0051793">
    <property type="term" value="P:medium-chain fatty acid catabolic process"/>
    <property type="evidence" value="ECO:0007669"/>
    <property type="project" value="TreeGrafter"/>
</dbReference>
<dbReference type="EnsemblMetazoa" id="GPPI024421-RA">
    <property type="protein sequence ID" value="GPPI024421-PA"/>
    <property type="gene ID" value="GPPI024421"/>
</dbReference>
<comment type="similarity">
    <text evidence="1">Belongs to the AB hydrolase superfamily. AB hydrolase 4 family.</text>
</comment>
<feature type="active site" description="Charge relay system" evidence="4">
    <location>
        <position position="378"/>
    </location>
</feature>
<evidence type="ECO:0000313" key="7">
    <source>
        <dbReference type="EnsemblMetazoa" id="GPPI024421-PA"/>
    </source>
</evidence>
<evidence type="ECO:0000256" key="2">
    <source>
        <dbReference type="ARBA" id="ARBA00022487"/>
    </source>
</evidence>
<dbReference type="VEuPathDB" id="VectorBase:GPPI024421"/>
<evidence type="ECO:0000256" key="1">
    <source>
        <dbReference type="ARBA" id="ARBA00010884"/>
    </source>
</evidence>
<dbReference type="PANTHER" id="PTHR10794">
    <property type="entry name" value="ABHYDROLASE DOMAIN-CONTAINING PROTEIN"/>
    <property type="match status" value="1"/>
</dbReference>
<organism evidence="7 8">
    <name type="scientific">Glossina palpalis gambiensis</name>
    <dbReference type="NCBI Taxonomy" id="67801"/>
    <lineage>
        <taxon>Eukaryota</taxon>
        <taxon>Metazoa</taxon>
        <taxon>Ecdysozoa</taxon>
        <taxon>Arthropoda</taxon>
        <taxon>Hexapoda</taxon>
        <taxon>Insecta</taxon>
        <taxon>Pterygota</taxon>
        <taxon>Neoptera</taxon>
        <taxon>Endopterygota</taxon>
        <taxon>Diptera</taxon>
        <taxon>Brachycera</taxon>
        <taxon>Muscomorpha</taxon>
        <taxon>Hippoboscoidea</taxon>
        <taxon>Glossinidae</taxon>
        <taxon>Glossina</taxon>
    </lineage>
</organism>
<keyword evidence="5" id="KW-1133">Transmembrane helix</keyword>
<evidence type="ECO:0000256" key="5">
    <source>
        <dbReference type="SAM" id="Phobius"/>
    </source>
</evidence>
<dbReference type="GO" id="GO:0051792">
    <property type="term" value="P:medium-chain fatty acid biosynthetic process"/>
    <property type="evidence" value="ECO:0007669"/>
    <property type="project" value="TreeGrafter"/>
</dbReference>
<dbReference type="GO" id="GO:0047372">
    <property type="term" value="F:monoacylglycerol lipase activity"/>
    <property type="evidence" value="ECO:0007669"/>
    <property type="project" value="TreeGrafter"/>
</dbReference>
<feature type="active site" description="Charge relay system" evidence="4">
    <location>
        <position position="197"/>
    </location>
</feature>
<dbReference type="GO" id="GO:0008126">
    <property type="term" value="F:acetylesterase activity"/>
    <property type="evidence" value="ECO:0007669"/>
    <property type="project" value="TreeGrafter"/>
</dbReference>
<dbReference type="SUPFAM" id="SSF53474">
    <property type="entry name" value="alpha/beta-Hydrolases"/>
    <property type="match status" value="1"/>
</dbReference>
<feature type="domain" description="AB hydrolase-1" evidence="6">
    <location>
        <begin position="118"/>
        <end position="212"/>
    </location>
</feature>
<keyword evidence="5" id="KW-0472">Membrane</keyword>
<dbReference type="Proteomes" id="UP000092460">
    <property type="component" value="Unassembled WGS sequence"/>
</dbReference>
<dbReference type="Pfam" id="PF00561">
    <property type="entry name" value="Abhydrolase_1"/>
    <property type="match status" value="1"/>
</dbReference>
<keyword evidence="5" id="KW-0812">Transmembrane</keyword>
<dbReference type="InterPro" id="IPR050960">
    <property type="entry name" value="AB_hydrolase_4_sf"/>
</dbReference>
<protein>
    <recommendedName>
        <fullName evidence="6">AB hydrolase-1 domain-containing protein</fullName>
    </recommendedName>
</protein>
<evidence type="ECO:0000259" key="6">
    <source>
        <dbReference type="Pfam" id="PF00561"/>
    </source>
</evidence>
<reference evidence="8" key="1">
    <citation type="submission" date="2015-01" db="EMBL/GenBank/DDBJ databases">
        <authorList>
            <person name="Aksoy S."/>
            <person name="Warren W."/>
            <person name="Wilson R.K."/>
        </authorList>
    </citation>
    <scope>NUCLEOTIDE SEQUENCE [LARGE SCALE GENOMIC DNA]</scope>
    <source>
        <strain evidence="8">IAEA</strain>
    </source>
</reference>